<accession>A0A248VWL5</accession>
<dbReference type="EMBL" id="CP022991">
    <property type="protein sequence ID" value="ASW03388.1"/>
    <property type="molecule type" value="Genomic_DNA"/>
</dbReference>
<dbReference type="GO" id="GO:0006559">
    <property type="term" value="P:L-phenylalanine catabolic process"/>
    <property type="evidence" value="ECO:0007669"/>
    <property type="project" value="TreeGrafter"/>
</dbReference>
<dbReference type="Pfam" id="PF14834">
    <property type="entry name" value="GST_C_4"/>
    <property type="match status" value="1"/>
</dbReference>
<dbReference type="CDD" id="cd03195">
    <property type="entry name" value="GST_C_4"/>
    <property type="match status" value="1"/>
</dbReference>
<dbReference type="InterPro" id="IPR036282">
    <property type="entry name" value="Glutathione-S-Trfase_C_sf"/>
</dbReference>
<dbReference type="CDD" id="cd00570">
    <property type="entry name" value="GST_N_family"/>
    <property type="match status" value="1"/>
</dbReference>
<evidence type="ECO:0000259" key="1">
    <source>
        <dbReference type="PROSITE" id="PS50404"/>
    </source>
</evidence>
<gene>
    <name evidence="2" type="ORF">CJU94_34975</name>
</gene>
<dbReference type="PROSITE" id="PS50404">
    <property type="entry name" value="GST_NTER"/>
    <property type="match status" value="1"/>
</dbReference>
<dbReference type="InterPro" id="IPR040079">
    <property type="entry name" value="Glutathione_S-Trfase"/>
</dbReference>
<sequence length="210" mass="23838">MLEGPLRLYADTQFASPYAMSVFVALQEKQLPFELFAVDLGTDANREESYAASSLTQRVPTLTHGDFALSESSAITEYLDDTFAQTRLYPQDRHLRARARQLQAWLRSDLMPIRQERSTEVVFYARQAAPLSAMAELAVQKLYFAADRLLPENASNLFGDWCIADTDLALMLNRLVMNGDDVPAKLSTYAAHQWERASVQQWVMLDRPQL</sequence>
<dbReference type="PANTHER" id="PTHR42673:SF21">
    <property type="entry name" value="GLUTATHIONE S-TRANSFERASE YFCF"/>
    <property type="match status" value="1"/>
</dbReference>
<dbReference type="NCBIfam" id="NF011693">
    <property type="entry name" value="PRK15113.1"/>
    <property type="match status" value="1"/>
</dbReference>
<keyword evidence="3" id="KW-1185">Reference proteome</keyword>
<dbReference type="InterPro" id="IPR034338">
    <property type="entry name" value="GST_4_C"/>
</dbReference>
<dbReference type="Gene3D" id="3.40.30.10">
    <property type="entry name" value="Glutaredoxin"/>
    <property type="match status" value="1"/>
</dbReference>
<dbReference type="KEGG" id="parb:CJU94_34975"/>
<reference evidence="2 3" key="1">
    <citation type="submission" date="2017-08" db="EMBL/GenBank/DDBJ databases">
        <title>Identification and genetic characteristics of simultaneous BTEX- and naphthalene-degrading Paraburkholderia sp. BN5 isolated from petroleum-contaminated soil.</title>
        <authorList>
            <person name="Lee Y."/>
            <person name="Jeon C.O."/>
        </authorList>
    </citation>
    <scope>NUCLEOTIDE SEQUENCE [LARGE SCALE GENOMIC DNA]</scope>
    <source>
        <strain evidence="2 3">BN5</strain>
        <plasmid evidence="2 3">pBN1</plasmid>
    </source>
</reference>
<dbReference type="InterPro" id="IPR036249">
    <property type="entry name" value="Thioredoxin-like_sf"/>
</dbReference>
<dbReference type="InterPro" id="IPR004045">
    <property type="entry name" value="Glutathione_S-Trfase_N"/>
</dbReference>
<organism evidence="2 3">
    <name type="scientific">Paraburkholderia aromaticivorans</name>
    <dbReference type="NCBI Taxonomy" id="2026199"/>
    <lineage>
        <taxon>Bacteria</taxon>
        <taxon>Pseudomonadati</taxon>
        <taxon>Pseudomonadota</taxon>
        <taxon>Betaproteobacteria</taxon>
        <taxon>Burkholderiales</taxon>
        <taxon>Burkholderiaceae</taxon>
        <taxon>Paraburkholderia</taxon>
    </lineage>
</organism>
<dbReference type="SFLD" id="SFLDS00019">
    <property type="entry name" value="Glutathione_Transferase_(cytos"/>
    <property type="match status" value="1"/>
</dbReference>
<dbReference type="GO" id="GO:0006749">
    <property type="term" value="P:glutathione metabolic process"/>
    <property type="evidence" value="ECO:0007669"/>
    <property type="project" value="TreeGrafter"/>
</dbReference>
<dbReference type="PANTHER" id="PTHR42673">
    <property type="entry name" value="MALEYLACETOACETATE ISOMERASE"/>
    <property type="match status" value="1"/>
</dbReference>
<protein>
    <submittedName>
        <fullName evidence="2">Glutathione S-transferase</fullName>
    </submittedName>
</protein>
<dbReference type="Pfam" id="PF13417">
    <property type="entry name" value="GST_N_3"/>
    <property type="match status" value="1"/>
</dbReference>
<dbReference type="SUPFAM" id="SSF47616">
    <property type="entry name" value="GST C-terminal domain-like"/>
    <property type="match status" value="1"/>
</dbReference>
<dbReference type="RefSeq" id="WP_095423216.1">
    <property type="nucleotide sequence ID" value="NZ_CP022991.1"/>
</dbReference>
<evidence type="ECO:0000313" key="2">
    <source>
        <dbReference type="EMBL" id="ASW03388.1"/>
    </source>
</evidence>
<dbReference type="SFLD" id="SFLDG00358">
    <property type="entry name" value="Main_(cytGST)"/>
    <property type="match status" value="1"/>
</dbReference>
<dbReference type="GO" id="GO:0016034">
    <property type="term" value="F:maleylacetoacetate isomerase activity"/>
    <property type="evidence" value="ECO:0007669"/>
    <property type="project" value="TreeGrafter"/>
</dbReference>
<name>A0A248VWL5_9BURK</name>
<keyword evidence="2" id="KW-0808">Transferase</keyword>
<dbReference type="Proteomes" id="UP000215158">
    <property type="component" value="Plasmid pBN1"/>
</dbReference>
<dbReference type="Gene3D" id="1.20.1050.10">
    <property type="match status" value="1"/>
</dbReference>
<feature type="domain" description="GST N-terminal" evidence="1">
    <location>
        <begin position="6"/>
        <end position="87"/>
    </location>
</feature>
<dbReference type="SUPFAM" id="SSF52833">
    <property type="entry name" value="Thioredoxin-like"/>
    <property type="match status" value="1"/>
</dbReference>
<evidence type="ECO:0000313" key="3">
    <source>
        <dbReference type="Proteomes" id="UP000215158"/>
    </source>
</evidence>
<geneLocation type="plasmid" evidence="2 3">
    <name>pBN1</name>
</geneLocation>
<dbReference type="AlphaFoldDB" id="A0A248VWL5"/>
<dbReference type="OrthoDB" id="8857552at2"/>
<proteinExistence type="predicted"/>
<dbReference type="GO" id="GO:0004364">
    <property type="term" value="F:glutathione transferase activity"/>
    <property type="evidence" value="ECO:0007669"/>
    <property type="project" value="TreeGrafter"/>
</dbReference>
<keyword evidence="2" id="KW-0614">Plasmid</keyword>